<dbReference type="InterPro" id="IPR001087">
    <property type="entry name" value="GDSL"/>
</dbReference>
<sequence length="380" mass="42092">MASSTAVTLIFFFFFFIFFISSTSTFASTTVPGRRVSKIYAFGDSYTDTGNTKSGPDGPDGFNHVSSPPYGMTFFHKPTNRYSDGRLVIDFITEFLSLPYLTPYLNRDKSDTSHGINFAVAGSTATDQNFFVKQNVTFYVPNASINVQLGWFKIFLESHGCRRQVINNKMTMSKECTGLMDNALFWVGEIGANDYAYIIGSSVTRETIQTLAVSRVTGVLKELLEMGAKNVVVEGLPPTGCLPLALTLAPTDDRDDIGCVGSANKQSYNHNTQLQANLGYLQKQYPQSMISYADYFAAYRTVMKNSKKYGFKEPFKSCCGSGAEPYNFDLFAPCGSPSASKACKHPSQYINWDGVHLTEGMYKVVAEMFIHGGYMRPSLF</sequence>
<dbReference type="SUPFAM" id="SSF52266">
    <property type="entry name" value="SGNH hydrolase"/>
    <property type="match status" value="1"/>
</dbReference>
<dbReference type="PANTHER" id="PTHR22835:SF557">
    <property type="entry name" value="LIPASE_HYDROLASE FAMILY PROTEIN, PUTATIVE, EXPRESSED-RELATED"/>
    <property type="match status" value="1"/>
</dbReference>
<organism evidence="6 7">
    <name type="scientific">Papaver atlanticum</name>
    <dbReference type="NCBI Taxonomy" id="357466"/>
    <lineage>
        <taxon>Eukaryota</taxon>
        <taxon>Viridiplantae</taxon>
        <taxon>Streptophyta</taxon>
        <taxon>Embryophyta</taxon>
        <taxon>Tracheophyta</taxon>
        <taxon>Spermatophyta</taxon>
        <taxon>Magnoliopsida</taxon>
        <taxon>Ranunculales</taxon>
        <taxon>Papaveraceae</taxon>
        <taxon>Papaveroideae</taxon>
        <taxon>Papaver</taxon>
    </lineage>
</organism>
<evidence type="ECO:0000313" key="6">
    <source>
        <dbReference type="EMBL" id="KAI3849723.1"/>
    </source>
</evidence>
<evidence type="ECO:0000256" key="5">
    <source>
        <dbReference type="SAM" id="SignalP"/>
    </source>
</evidence>
<comment type="similarity">
    <text evidence="1">Belongs to the 'GDSL' lipolytic enzyme family.</text>
</comment>
<dbReference type="Gene3D" id="3.40.50.1110">
    <property type="entry name" value="SGNH hydrolase"/>
    <property type="match status" value="1"/>
</dbReference>
<feature type="signal peptide" evidence="5">
    <location>
        <begin position="1"/>
        <end position="27"/>
    </location>
</feature>
<comment type="caution">
    <text evidence="6">The sequence shown here is derived from an EMBL/GenBank/DDBJ whole genome shotgun (WGS) entry which is preliminary data.</text>
</comment>
<evidence type="ECO:0000256" key="1">
    <source>
        <dbReference type="ARBA" id="ARBA00008668"/>
    </source>
</evidence>
<name>A0AAD4X5C1_9MAGN</name>
<evidence type="ECO:0000313" key="7">
    <source>
        <dbReference type="Proteomes" id="UP001202328"/>
    </source>
</evidence>
<gene>
    <name evidence="6" type="ORF">MKW98_026637</name>
</gene>
<evidence type="ECO:0000256" key="3">
    <source>
        <dbReference type="ARBA" id="ARBA00022801"/>
    </source>
</evidence>
<dbReference type="InterPro" id="IPR036514">
    <property type="entry name" value="SGNH_hydro_sf"/>
</dbReference>
<feature type="chain" id="PRO_5042011400" description="GDSL esterase/lipase" evidence="5">
    <location>
        <begin position="28"/>
        <end position="380"/>
    </location>
</feature>
<proteinExistence type="inferred from homology"/>
<accession>A0AAD4X5C1</accession>
<protein>
    <recommendedName>
        <fullName evidence="8">GDSL esterase/lipase</fullName>
    </recommendedName>
</protein>
<dbReference type="InterPro" id="IPR035669">
    <property type="entry name" value="SGNH_plant_lipase-like"/>
</dbReference>
<dbReference type="Pfam" id="PF00657">
    <property type="entry name" value="Lipase_GDSL"/>
    <property type="match status" value="1"/>
</dbReference>
<dbReference type="AlphaFoldDB" id="A0AAD4X5C1"/>
<keyword evidence="7" id="KW-1185">Reference proteome</keyword>
<dbReference type="EMBL" id="JAJJMB010016078">
    <property type="protein sequence ID" value="KAI3849723.1"/>
    <property type="molecule type" value="Genomic_DNA"/>
</dbReference>
<dbReference type="PANTHER" id="PTHR22835">
    <property type="entry name" value="ZINC FINGER FYVE DOMAIN CONTAINING PROTEIN"/>
    <property type="match status" value="1"/>
</dbReference>
<evidence type="ECO:0000256" key="4">
    <source>
        <dbReference type="ARBA" id="ARBA00023180"/>
    </source>
</evidence>
<reference evidence="6" key="1">
    <citation type="submission" date="2022-04" db="EMBL/GenBank/DDBJ databases">
        <title>A functionally conserved STORR gene fusion in Papaver species that diverged 16.8 million years ago.</title>
        <authorList>
            <person name="Catania T."/>
        </authorList>
    </citation>
    <scope>NUCLEOTIDE SEQUENCE</scope>
    <source>
        <strain evidence="6">S-188037</strain>
    </source>
</reference>
<evidence type="ECO:0000256" key="2">
    <source>
        <dbReference type="ARBA" id="ARBA00022729"/>
    </source>
</evidence>
<dbReference type="GO" id="GO:0016788">
    <property type="term" value="F:hydrolase activity, acting on ester bonds"/>
    <property type="evidence" value="ECO:0007669"/>
    <property type="project" value="InterPro"/>
</dbReference>
<keyword evidence="4" id="KW-0325">Glycoprotein</keyword>
<evidence type="ECO:0008006" key="8">
    <source>
        <dbReference type="Google" id="ProtNLM"/>
    </source>
</evidence>
<dbReference type="CDD" id="cd01837">
    <property type="entry name" value="SGNH_plant_lipase_like"/>
    <property type="match status" value="1"/>
</dbReference>
<dbReference type="Proteomes" id="UP001202328">
    <property type="component" value="Unassembled WGS sequence"/>
</dbReference>
<keyword evidence="3" id="KW-0378">Hydrolase</keyword>
<keyword evidence="2 5" id="KW-0732">Signal</keyword>